<evidence type="ECO:0000256" key="2">
    <source>
        <dbReference type="ARBA" id="ARBA00022692"/>
    </source>
</evidence>
<organism evidence="13 14">
    <name type="scientific">Muraenolepis orangiensis</name>
    <name type="common">Patagonian moray cod</name>
    <dbReference type="NCBI Taxonomy" id="630683"/>
    <lineage>
        <taxon>Eukaryota</taxon>
        <taxon>Metazoa</taxon>
        <taxon>Chordata</taxon>
        <taxon>Craniata</taxon>
        <taxon>Vertebrata</taxon>
        <taxon>Euteleostomi</taxon>
        <taxon>Actinopterygii</taxon>
        <taxon>Neopterygii</taxon>
        <taxon>Teleostei</taxon>
        <taxon>Neoteleostei</taxon>
        <taxon>Acanthomorphata</taxon>
        <taxon>Zeiogadaria</taxon>
        <taxon>Gadariae</taxon>
        <taxon>Gadiformes</taxon>
        <taxon>Muraenolepidoidei</taxon>
        <taxon>Muraenolepididae</taxon>
        <taxon>Muraenolepis</taxon>
    </lineage>
</organism>
<dbReference type="Pfam" id="PF00193">
    <property type="entry name" value="Xlink"/>
    <property type="match status" value="1"/>
</dbReference>
<dbReference type="GO" id="GO:0007155">
    <property type="term" value="P:cell adhesion"/>
    <property type="evidence" value="ECO:0007669"/>
    <property type="project" value="InterPro"/>
</dbReference>
<keyword evidence="5 11" id="KW-0472">Membrane</keyword>
<dbReference type="PANTHER" id="PTHR10225">
    <property type="entry name" value="HYALURONAN RECEPTOR"/>
    <property type="match status" value="1"/>
</dbReference>
<evidence type="ECO:0000256" key="8">
    <source>
        <dbReference type="ARBA" id="ARBA00023180"/>
    </source>
</evidence>
<dbReference type="GO" id="GO:0004888">
    <property type="term" value="F:transmembrane signaling receptor activity"/>
    <property type="evidence" value="ECO:0007669"/>
    <property type="project" value="TreeGrafter"/>
</dbReference>
<dbReference type="SUPFAM" id="SSF56436">
    <property type="entry name" value="C-type lectin-like"/>
    <property type="match status" value="1"/>
</dbReference>
<evidence type="ECO:0000256" key="3">
    <source>
        <dbReference type="ARBA" id="ARBA00022729"/>
    </source>
</evidence>
<dbReference type="EMBL" id="JANIIK010000112">
    <property type="protein sequence ID" value="KAJ3593997.1"/>
    <property type="molecule type" value="Genomic_DNA"/>
</dbReference>
<keyword evidence="2 11" id="KW-0812">Transmembrane</keyword>
<feature type="compositionally biased region" description="Polar residues" evidence="10">
    <location>
        <begin position="132"/>
        <end position="141"/>
    </location>
</feature>
<evidence type="ECO:0000256" key="4">
    <source>
        <dbReference type="ARBA" id="ARBA00022989"/>
    </source>
</evidence>
<dbReference type="InterPro" id="IPR000538">
    <property type="entry name" value="Link_dom"/>
</dbReference>
<name>A0A9Q0IB54_9TELE</name>
<evidence type="ECO:0000313" key="13">
    <source>
        <dbReference type="EMBL" id="KAJ3593997.1"/>
    </source>
</evidence>
<reference evidence="13" key="1">
    <citation type="submission" date="2022-07" db="EMBL/GenBank/DDBJ databases">
        <title>Chromosome-level genome of Muraenolepis orangiensis.</title>
        <authorList>
            <person name="Kim J."/>
        </authorList>
    </citation>
    <scope>NUCLEOTIDE SEQUENCE</scope>
    <source>
        <strain evidence="13">KU_S4_2022</strain>
        <tissue evidence="13">Muscle</tissue>
    </source>
</reference>
<dbReference type="Gene3D" id="3.10.100.10">
    <property type="entry name" value="Mannose-Binding Protein A, subunit A"/>
    <property type="match status" value="1"/>
</dbReference>
<dbReference type="Proteomes" id="UP001148018">
    <property type="component" value="Unassembled WGS sequence"/>
</dbReference>
<protein>
    <recommendedName>
        <fullName evidence="12">Link domain-containing protein</fullName>
    </recommendedName>
</protein>
<proteinExistence type="predicted"/>
<keyword evidence="7" id="KW-0675">Receptor</keyword>
<evidence type="ECO:0000256" key="7">
    <source>
        <dbReference type="ARBA" id="ARBA00023170"/>
    </source>
</evidence>
<evidence type="ECO:0000256" key="1">
    <source>
        <dbReference type="ARBA" id="ARBA00004167"/>
    </source>
</evidence>
<keyword evidence="3" id="KW-0732">Signal</keyword>
<dbReference type="InterPro" id="IPR043210">
    <property type="entry name" value="CD44_antigen-like"/>
</dbReference>
<accession>A0A9Q0IB54</accession>
<feature type="domain" description="Link" evidence="12">
    <location>
        <begin position="9"/>
        <end position="104"/>
    </location>
</feature>
<evidence type="ECO:0000259" key="12">
    <source>
        <dbReference type="PROSITE" id="PS50963"/>
    </source>
</evidence>
<dbReference type="PRINTS" id="PR01265">
    <property type="entry name" value="LINKMODULE"/>
</dbReference>
<keyword evidence="8" id="KW-0325">Glycoprotein</keyword>
<gene>
    <name evidence="13" type="ORF">NHX12_006329</name>
</gene>
<comment type="caution">
    <text evidence="13">The sequence shown here is derived from an EMBL/GenBank/DDBJ whole genome shotgun (WGS) entry which is preliminary data.</text>
</comment>
<feature type="disulfide bond" evidence="9">
    <location>
        <begin position="59"/>
        <end position="80"/>
    </location>
</feature>
<evidence type="ECO:0000256" key="11">
    <source>
        <dbReference type="SAM" id="Phobius"/>
    </source>
</evidence>
<dbReference type="PROSITE" id="PS50963">
    <property type="entry name" value="LINK_2"/>
    <property type="match status" value="1"/>
</dbReference>
<keyword evidence="4 11" id="KW-1133">Transmembrane helix</keyword>
<feature type="compositionally biased region" description="Polar residues" evidence="10">
    <location>
        <begin position="109"/>
        <end position="125"/>
    </location>
</feature>
<dbReference type="GO" id="GO:0005540">
    <property type="term" value="F:hyaluronic acid binding"/>
    <property type="evidence" value="ECO:0007669"/>
    <property type="project" value="InterPro"/>
</dbReference>
<dbReference type="GO" id="GO:0005886">
    <property type="term" value="C:plasma membrane"/>
    <property type="evidence" value="ECO:0007669"/>
    <property type="project" value="TreeGrafter"/>
</dbReference>
<dbReference type="InterPro" id="IPR016186">
    <property type="entry name" value="C-type_lectin-like/link_sf"/>
</dbReference>
<dbReference type="PANTHER" id="PTHR10225:SF2">
    <property type="entry name" value="LYMPHATIC VESSEL ENDOTHELIAL HYALURONIC ACID RECEPTOR 1"/>
    <property type="match status" value="1"/>
</dbReference>
<evidence type="ECO:0000256" key="10">
    <source>
        <dbReference type="SAM" id="MobiDB-lite"/>
    </source>
</evidence>
<evidence type="ECO:0000256" key="6">
    <source>
        <dbReference type="ARBA" id="ARBA00023157"/>
    </source>
</evidence>
<dbReference type="InterPro" id="IPR016187">
    <property type="entry name" value="CTDL_fold"/>
</dbReference>
<dbReference type="SMART" id="SM00445">
    <property type="entry name" value="LINK"/>
    <property type="match status" value="1"/>
</dbReference>
<evidence type="ECO:0000256" key="9">
    <source>
        <dbReference type="PROSITE-ProRule" id="PRU00323"/>
    </source>
</evidence>
<comment type="subcellular location">
    <subcellularLocation>
        <location evidence="1">Membrane</location>
        <topology evidence="1">Single-pass membrane protein</topology>
    </subcellularLocation>
</comment>
<comment type="caution">
    <text evidence="9">Lacks conserved residue(s) required for the propagation of feature annotation.</text>
</comment>
<feature type="compositionally biased region" description="Pro residues" evidence="10">
    <location>
        <begin position="146"/>
        <end position="156"/>
    </location>
</feature>
<dbReference type="PROSITE" id="PS01241">
    <property type="entry name" value="LINK_1"/>
    <property type="match status" value="1"/>
</dbReference>
<dbReference type="AlphaFoldDB" id="A0A9Q0IB54"/>
<feature type="region of interest" description="Disordered" evidence="10">
    <location>
        <begin position="109"/>
        <end position="164"/>
    </location>
</feature>
<evidence type="ECO:0000313" key="14">
    <source>
        <dbReference type="Proteomes" id="UP001148018"/>
    </source>
</evidence>
<keyword evidence="14" id="KW-1185">Reference proteome</keyword>
<feature type="transmembrane region" description="Helical" evidence="11">
    <location>
        <begin position="207"/>
        <end position="226"/>
    </location>
</feature>
<evidence type="ECO:0000256" key="5">
    <source>
        <dbReference type="ARBA" id="ARBA00023136"/>
    </source>
</evidence>
<sequence>MRASQRVAGVNQVSSVDESDRLRYAFNASEAREVCRSLGLTIASKAQVESALTQGFQTCRFGWIDEHFAVIPRVMPSPSCGQNKTGLVGWRASVRTPFDVFCFNESDAGTQLKDTTSDSPLTGTGDQEHSRSPSQQDTTLTSDPRPSSPRPHPSPSPSSLSSIISVSRPRSPLTLLRQTQSRVEAEPRPALFFSSTQGSSQVTTKTLLIGITGALLLVITAVLGLAKNRSYFQNWDVRQQEDLIDTEENAFVMHIEEPFKDGQVAEDTLEEGTDESDSLNTSL</sequence>
<dbReference type="OrthoDB" id="9938473at2759"/>
<keyword evidence="6 9" id="KW-1015">Disulfide bond</keyword>